<accession>A0ABM8FJ79</accession>
<keyword evidence="2" id="KW-0732">Signal</keyword>
<gene>
    <name evidence="3" type="ORF">HCR_06450</name>
</gene>
<dbReference type="Pfam" id="PF13432">
    <property type="entry name" value="TPR_16"/>
    <property type="match status" value="1"/>
</dbReference>
<evidence type="ECO:0000313" key="3">
    <source>
        <dbReference type="EMBL" id="BDY12333.1"/>
    </source>
</evidence>
<evidence type="ECO:0000256" key="1">
    <source>
        <dbReference type="PROSITE-ProRule" id="PRU00339"/>
    </source>
</evidence>
<feature type="signal peptide" evidence="2">
    <location>
        <begin position="1"/>
        <end position="17"/>
    </location>
</feature>
<sequence length="295" mass="33747">MMRKLSLSLLIALGAVAGTPEPSAFGAGNLDSANPYGLSEEEQHILKNKRAIEALQKSFLKQQQIVQENRERIDGLQSIIEGLNGKIRSYDRALKRLDDLNRSVDDLHLRTDALAKTQEENFEQLRTVLQELGSLIDSINEKYVDKERFNQLETAFLEFKHAYETFLKKGDLSGKSNAKIFSEAKKLFRKKQYSDAKIYFAHLIKNHYKPATSNYYLGEIAYREGRYKDAIAYYKKSASLYDKSSFMPTLLLHTAISLERIGDKKQASQFYESLIQLYPKSKSATIAKKNLAKLR</sequence>
<feature type="repeat" description="TPR" evidence="1">
    <location>
        <begin position="211"/>
        <end position="244"/>
    </location>
</feature>
<dbReference type="SUPFAM" id="SSF48452">
    <property type="entry name" value="TPR-like"/>
    <property type="match status" value="1"/>
</dbReference>
<protein>
    <submittedName>
        <fullName evidence="3">Uncharacterized protein</fullName>
    </submittedName>
</protein>
<keyword evidence="1" id="KW-0802">TPR repeat</keyword>
<dbReference type="Gene3D" id="1.25.40.10">
    <property type="entry name" value="Tetratricopeptide repeat domain"/>
    <property type="match status" value="1"/>
</dbReference>
<dbReference type="EMBL" id="AP027370">
    <property type="protein sequence ID" value="BDY12333.1"/>
    <property type="molecule type" value="Genomic_DNA"/>
</dbReference>
<dbReference type="Pfam" id="PF13174">
    <property type="entry name" value="TPR_6"/>
    <property type="match status" value="1"/>
</dbReference>
<dbReference type="Proteomes" id="UP001321445">
    <property type="component" value="Chromosome"/>
</dbReference>
<evidence type="ECO:0000313" key="4">
    <source>
        <dbReference type="Proteomes" id="UP001321445"/>
    </source>
</evidence>
<dbReference type="SMART" id="SM00028">
    <property type="entry name" value="TPR"/>
    <property type="match status" value="2"/>
</dbReference>
<reference evidence="3 4" key="1">
    <citation type="submission" date="2023-03" db="EMBL/GenBank/DDBJ databases">
        <title>Description of Hydrogenimonas sp. ISO32.</title>
        <authorList>
            <person name="Mino S."/>
            <person name="Fukazawa S."/>
            <person name="Sawabe T."/>
        </authorList>
    </citation>
    <scope>NUCLEOTIDE SEQUENCE [LARGE SCALE GENOMIC DNA]</scope>
    <source>
        <strain evidence="3 4">ISO32</strain>
    </source>
</reference>
<keyword evidence="4" id="KW-1185">Reference proteome</keyword>
<organism evidence="3 4">
    <name type="scientific">Hydrogenimonas cancrithermarum</name>
    <dbReference type="NCBI Taxonomy" id="2993563"/>
    <lineage>
        <taxon>Bacteria</taxon>
        <taxon>Pseudomonadati</taxon>
        <taxon>Campylobacterota</taxon>
        <taxon>Epsilonproteobacteria</taxon>
        <taxon>Campylobacterales</taxon>
        <taxon>Hydrogenimonadaceae</taxon>
        <taxon>Hydrogenimonas</taxon>
    </lineage>
</organism>
<proteinExistence type="predicted"/>
<dbReference type="InterPro" id="IPR011990">
    <property type="entry name" value="TPR-like_helical_dom_sf"/>
</dbReference>
<name>A0ABM8FJ79_9BACT</name>
<dbReference type="InterPro" id="IPR019734">
    <property type="entry name" value="TPR_rpt"/>
</dbReference>
<feature type="chain" id="PRO_5045711625" evidence="2">
    <location>
        <begin position="18"/>
        <end position="295"/>
    </location>
</feature>
<evidence type="ECO:0000256" key="2">
    <source>
        <dbReference type="SAM" id="SignalP"/>
    </source>
</evidence>
<dbReference type="PROSITE" id="PS50005">
    <property type="entry name" value="TPR"/>
    <property type="match status" value="1"/>
</dbReference>